<keyword evidence="3" id="KW-0133">Cell shape</keyword>
<feature type="transmembrane region" description="Helical" evidence="6">
    <location>
        <begin position="67"/>
        <end position="88"/>
    </location>
</feature>
<dbReference type="KEGG" id="ptrh:RsTaC01_0971"/>
<dbReference type="GO" id="GO:0032153">
    <property type="term" value="C:cell division site"/>
    <property type="evidence" value="ECO:0007669"/>
    <property type="project" value="TreeGrafter"/>
</dbReference>
<dbReference type="AlphaFoldDB" id="A0AA48L1M4"/>
<feature type="transmembrane region" description="Helical" evidence="6">
    <location>
        <begin position="185"/>
        <end position="203"/>
    </location>
</feature>
<keyword evidence="5 6" id="KW-0472">Membrane</keyword>
<evidence type="ECO:0000256" key="4">
    <source>
        <dbReference type="ARBA" id="ARBA00022989"/>
    </source>
</evidence>
<proteinExistence type="predicted"/>
<dbReference type="Pfam" id="PF01098">
    <property type="entry name" value="FTSW_RODA_SPOVE"/>
    <property type="match status" value="1"/>
</dbReference>
<dbReference type="GO" id="GO:0015648">
    <property type="term" value="F:lipid-linked peptidoglycan transporter activity"/>
    <property type="evidence" value="ECO:0007669"/>
    <property type="project" value="TreeGrafter"/>
</dbReference>
<dbReference type="InterPro" id="IPR001182">
    <property type="entry name" value="FtsW/RodA"/>
</dbReference>
<feature type="transmembrane region" description="Helical" evidence="6">
    <location>
        <begin position="163"/>
        <end position="180"/>
    </location>
</feature>
<feature type="transmembrane region" description="Helical" evidence="6">
    <location>
        <begin position="138"/>
        <end position="157"/>
    </location>
</feature>
<dbReference type="Proteomes" id="UP001335720">
    <property type="component" value="Chromosome"/>
</dbReference>
<keyword evidence="4 6" id="KW-1133">Transmembrane helix</keyword>
<name>A0AA48L1M4_9FIRM</name>
<evidence type="ECO:0000256" key="3">
    <source>
        <dbReference type="ARBA" id="ARBA00022960"/>
    </source>
</evidence>
<dbReference type="GO" id="GO:0051301">
    <property type="term" value="P:cell division"/>
    <property type="evidence" value="ECO:0007669"/>
    <property type="project" value="InterPro"/>
</dbReference>
<dbReference type="InterPro" id="IPR018365">
    <property type="entry name" value="Cell_cycle_FtsW-rel_CS"/>
</dbReference>
<evidence type="ECO:0000256" key="5">
    <source>
        <dbReference type="ARBA" id="ARBA00023136"/>
    </source>
</evidence>
<organism evidence="7">
    <name type="scientific">Candidatus Paraimprobicoccus trichonymphae</name>
    <dbReference type="NCBI Taxonomy" id="3033793"/>
    <lineage>
        <taxon>Bacteria</taxon>
        <taxon>Bacillati</taxon>
        <taxon>Bacillota</taxon>
        <taxon>Clostridia</taxon>
        <taxon>Candidatus Paraimprobicoccus</taxon>
    </lineage>
</organism>
<dbReference type="PANTHER" id="PTHR30474:SF1">
    <property type="entry name" value="PEPTIDOGLYCAN GLYCOSYLTRANSFERASE MRDB"/>
    <property type="match status" value="1"/>
</dbReference>
<comment type="subcellular location">
    <subcellularLocation>
        <location evidence="1">Membrane</location>
        <topology evidence="1">Multi-pass membrane protein</topology>
    </subcellularLocation>
</comment>
<reference evidence="7" key="1">
    <citation type="journal article" date="2023" name="ISME J.">
        <title>Emergence of putative energy parasites within Clostridia revealed by genome analysis of a novel endosymbiotic clade.</title>
        <authorList>
            <person name="Takahashi K."/>
            <person name="Kuwahara H."/>
            <person name="Horikawa Y."/>
            <person name="Izawa K."/>
            <person name="Kato D."/>
            <person name="Inagaki T."/>
            <person name="Yuki M."/>
            <person name="Ohkuma M."/>
            <person name="Hongoh Y."/>
        </authorList>
    </citation>
    <scope>NUCLEOTIDE SEQUENCE</scope>
    <source>
        <strain evidence="7">RsTa-C01</strain>
    </source>
</reference>
<dbReference type="GO" id="GO:0008360">
    <property type="term" value="P:regulation of cell shape"/>
    <property type="evidence" value="ECO:0007669"/>
    <property type="project" value="UniProtKB-KW"/>
</dbReference>
<dbReference type="EMBL" id="AP027925">
    <property type="protein sequence ID" value="BED93030.1"/>
    <property type="molecule type" value="Genomic_DNA"/>
</dbReference>
<evidence type="ECO:0000256" key="2">
    <source>
        <dbReference type="ARBA" id="ARBA00022692"/>
    </source>
</evidence>
<keyword evidence="2 6" id="KW-0812">Transmembrane</keyword>
<protein>
    <submittedName>
        <fullName evidence="7">FtsW/RodA/SpoVE family cell cycle protein</fullName>
    </submittedName>
</protein>
<accession>A0AA48L1M4</accession>
<feature type="transmembrane region" description="Helical" evidence="6">
    <location>
        <begin position="338"/>
        <end position="360"/>
    </location>
</feature>
<evidence type="ECO:0000256" key="6">
    <source>
        <dbReference type="SAM" id="Phobius"/>
    </source>
</evidence>
<feature type="transmembrane region" description="Helical" evidence="6">
    <location>
        <begin position="272"/>
        <end position="293"/>
    </location>
</feature>
<dbReference type="PROSITE" id="PS00428">
    <property type="entry name" value="FTSW_RODA_SPOVE"/>
    <property type="match status" value="1"/>
</dbReference>
<feature type="transmembrane region" description="Helical" evidence="6">
    <location>
        <begin position="37"/>
        <end position="55"/>
    </location>
</feature>
<evidence type="ECO:0000313" key="7">
    <source>
        <dbReference type="EMBL" id="BED93030.1"/>
    </source>
</evidence>
<dbReference type="PANTHER" id="PTHR30474">
    <property type="entry name" value="CELL CYCLE PROTEIN"/>
    <property type="match status" value="1"/>
</dbReference>
<sequence length="366" mass="41389">MLRFFRFGDRFLWILVLFISFFSLLLIKSVSRDQVEFFNVQLFAVLCGLSVAFFLQTTNYKFIARQWKWIILFSIFLIIYTLIFGISVEGSLGVNARAWISFFGKVNFQPSELVKIGFVVTLSKHIAILEKEKKIDKIAYLFLVIIHILIPVILTHFQGDDGAAIIFLCIAFFISFVSSIKLRYFVGIFTLFLLLVPVIWNFLADYQRSRILNQINPEADPYGMGYQQIQSKISIGSGGLFGTGLFNGERVSNNLVPIQESDFIFSVAGEELGFMGCFLLILLLFLLIYKIFLIAKISNDNLGKYICFGFIGLISSQTIFNLGMCLTLLPVMGVTLPFFSSGGSSMTCLYLGVGLIQSIYSYNSKK</sequence>
<feature type="transmembrane region" description="Helical" evidence="6">
    <location>
        <begin position="12"/>
        <end position="31"/>
    </location>
</feature>
<feature type="transmembrane region" description="Helical" evidence="6">
    <location>
        <begin position="305"/>
        <end position="332"/>
    </location>
</feature>
<dbReference type="GO" id="GO:0005886">
    <property type="term" value="C:plasma membrane"/>
    <property type="evidence" value="ECO:0007669"/>
    <property type="project" value="TreeGrafter"/>
</dbReference>
<gene>
    <name evidence="7" type="ORF">RsTaC01_0971</name>
</gene>
<evidence type="ECO:0000256" key="1">
    <source>
        <dbReference type="ARBA" id="ARBA00004141"/>
    </source>
</evidence>